<keyword evidence="1" id="KW-0732">Signal</keyword>
<dbReference type="EMBL" id="JASVEJ010000017">
    <property type="protein sequence ID" value="MDL5056695.1"/>
    <property type="molecule type" value="Genomic_DNA"/>
</dbReference>
<feature type="chain" id="PRO_5046076760" evidence="1">
    <location>
        <begin position="37"/>
        <end position="187"/>
    </location>
</feature>
<accession>A0ABT7LXG2</accession>
<evidence type="ECO:0000313" key="2">
    <source>
        <dbReference type="EMBL" id="MDL5056695.1"/>
    </source>
</evidence>
<evidence type="ECO:0000256" key="1">
    <source>
        <dbReference type="SAM" id="SignalP"/>
    </source>
</evidence>
<gene>
    <name evidence="2" type="ORF">QQ055_04350</name>
</gene>
<sequence>MFKQTSKTKQTFPQKSSFAAIFLPLSLLLLGASALATVAREVPAVNLAEDQNRSLNIAQNSLERNLPTLGNGTYLYGQSAEPDQLGNAYMVFEVQDNRVVGAFYMPHSSFDCFHGTLTAQEMALTVIDSYEQIAHPYSIALEQQFPNTADRNQPGAATFGLQGFHQISTVSANDQRMLQVCQSDFAQ</sequence>
<proteinExistence type="predicted"/>
<organism evidence="2 3">
    <name type="scientific">Geitlerinema calcuttense NRMC-F 0142</name>
    <dbReference type="NCBI Taxonomy" id="2922238"/>
    <lineage>
        <taxon>Bacteria</taxon>
        <taxon>Bacillati</taxon>
        <taxon>Cyanobacteriota</taxon>
        <taxon>Cyanophyceae</taxon>
        <taxon>Geitlerinematales</taxon>
        <taxon>Geitlerinemataceae</taxon>
        <taxon>Geitlerinema</taxon>
    </lineage>
</organism>
<reference evidence="2 3" key="1">
    <citation type="submission" date="2023-06" db="EMBL/GenBank/DDBJ databases">
        <title>Whole genome sequence of Oscillatoria calcuttensis NRMC-F 0142.</title>
        <authorList>
            <person name="Shakena Fathima T."/>
            <person name="Muralitharan G."/>
            <person name="Thajuddin N."/>
        </authorList>
    </citation>
    <scope>NUCLEOTIDE SEQUENCE [LARGE SCALE GENOMIC DNA]</scope>
    <source>
        <strain evidence="2 3">NRMC-F 0142</strain>
    </source>
</reference>
<dbReference type="RefSeq" id="WP_284474401.1">
    <property type="nucleotide sequence ID" value="NZ_JASVEJ010000017.1"/>
</dbReference>
<dbReference type="Proteomes" id="UP001230986">
    <property type="component" value="Unassembled WGS sequence"/>
</dbReference>
<keyword evidence="3" id="KW-1185">Reference proteome</keyword>
<feature type="signal peptide" evidence="1">
    <location>
        <begin position="1"/>
        <end position="36"/>
    </location>
</feature>
<comment type="caution">
    <text evidence="2">The sequence shown here is derived from an EMBL/GenBank/DDBJ whole genome shotgun (WGS) entry which is preliminary data.</text>
</comment>
<evidence type="ECO:0000313" key="3">
    <source>
        <dbReference type="Proteomes" id="UP001230986"/>
    </source>
</evidence>
<protein>
    <submittedName>
        <fullName evidence="2">Uncharacterized protein</fullName>
    </submittedName>
</protein>
<name>A0ABT7LXG2_9CYAN</name>